<evidence type="ECO:0000256" key="6">
    <source>
        <dbReference type="ARBA" id="ARBA00022841"/>
    </source>
</evidence>
<dbReference type="InterPro" id="IPR031811">
    <property type="entry name" value="ALGX/ALGJ_SGNH-like"/>
</dbReference>
<dbReference type="UniPathway" id="UPA00286"/>
<evidence type="ECO:0000256" key="4">
    <source>
        <dbReference type="ARBA" id="ARBA00022729"/>
    </source>
</evidence>
<keyword evidence="7" id="KW-0812">Transmembrane</keyword>
<gene>
    <name evidence="9" type="ORF">HZF06_09255</name>
</gene>
<keyword evidence="3" id="KW-0808">Transferase</keyword>
<dbReference type="Pfam" id="PF16822">
    <property type="entry name" value="ALGX"/>
    <property type="match status" value="2"/>
</dbReference>
<evidence type="ECO:0000256" key="7">
    <source>
        <dbReference type="SAM" id="Phobius"/>
    </source>
</evidence>
<keyword evidence="5" id="KW-0574">Periplasm</keyword>
<keyword evidence="6" id="KW-0016">Alginate biosynthesis</keyword>
<reference evidence="9 10" key="1">
    <citation type="submission" date="2020-07" db="EMBL/GenBank/DDBJ databases">
        <title>Electron transfer.</title>
        <authorList>
            <person name="Huang L."/>
            <person name="Liu X."/>
            <person name="Zhou S."/>
        </authorList>
    </citation>
    <scope>NUCLEOTIDE SEQUENCE [LARGE SCALE GENOMIC DNA]</scope>
    <source>
        <strain evidence="9 10">Lx1</strain>
    </source>
</reference>
<dbReference type="GO" id="GO:0042121">
    <property type="term" value="P:alginic acid biosynthetic process"/>
    <property type="evidence" value="ECO:0007669"/>
    <property type="project" value="UniProtKB-UniPathway"/>
</dbReference>
<proteinExistence type="predicted"/>
<feature type="domain" description="AlgX/AlgJ SGNH hydrolase-like" evidence="8">
    <location>
        <begin position="434"/>
        <end position="603"/>
    </location>
</feature>
<organism evidence="9 10">
    <name type="scientific">Clostridium intestinale</name>
    <dbReference type="NCBI Taxonomy" id="36845"/>
    <lineage>
        <taxon>Bacteria</taxon>
        <taxon>Bacillati</taxon>
        <taxon>Bacillota</taxon>
        <taxon>Clostridia</taxon>
        <taxon>Eubacteriales</taxon>
        <taxon>Clostridiaceae</taxon>
        <taxon>Clostridium</taxon>
    </lineage>
</organism>
<sequence>MKSVKKLSNYIFIGIFILILCAPTAYLFFNMSEEITYKNFKEVLSNSFPYKDDLIESYNYIRYKAFKIVKSENVLVGKDEWLFLKNNDEDDILATFLGENLFSNEEIRKIEENISSTSEKLKRIGVDFSLVIVPNKLTLYDENLPKHIIPPIENRLNQIKGLDNNKIIIPSDTMLQNKDKYMMYNKTSFEWSDAGAYYAYKDIISKLNVQDLTEDNIIYSTEKGYIGELAKTLGMNKLLKENITNIALTTQKAVINENSDSKAFLSTNKIANGESILILGDASMQKMNRFFAESFKKVTSKPDFQIDLNYIKKEKPDRVILSITENQLSVLLNNEIIKEEISNEKLVTPTVITKTMADSNNLVLVGNATKGSTTVVTGGKEEVYEDCSDGSFIIKVPLNDGVNKLKISSYIGNDKSEEVSITFEKDKTVASKPVVVGSDSYLFLNEDVPDFTGTNLFSNEQLNEIQLKFKEKSDFIKNINPNAKFIVFMVPNKLSFYNEMKPKELIESENSRLKQITDKLKNETSFDFINPTEALNKYKTEDNLYYKTDIHWNELGAFYGYKELEKKLKGHNPNIKELTIDMYEKKYVSEFGGDLAYYLGIKNNILKEKEIRLIPKFTIRSNLKKDPPMTWMGNLNKQFTTNVQDSNLPKAVVFRDSFATNMMPYLSENFRSITYCEEWNFSFNKDILSKEKPDFVIYEILEKNLDELLK</sequence>
<name>A0A7D6VXM3_9CLOT</name>
<keyword evidence="7" id="KW-0472">Membrane</keyword>
<dbReference type="Proteomes" id="UP000512286">
    <property type="component" value="Chromosome"/>
</dbReference>
<dbReference type="GO" id="GO:0042597">
    <property type="term" value="C:periplasmic space"/>
    <property type="evidence" value="ECO:0007669"/>
    <property type="project" value="UniProtKB-SubCell"/>
</dbReference>
<feature type="domain" description="AlgX/AlgJ SGNH hydrolase-like" evidence="8">
    <location>
        <begin position="74"/>
        <end position="265"/>
    </location>
</feature>
<evidence type="ECO:0000313" key="10">
    <source>
        <dbReference type="Proteomes" id="UP000512286"/>
    </source>
</evidence>
<dbReference type="KEGG" id="cint:HZF06_09255"/>
<dbReference type="EMBL" id="CP059378">
    <property type="protein sequence ID" value="QLY81752.1"/>
    <property type="molecule type" value="Genomic_DNA"/>
</dbReference>
<dbReference type="AlphaFoldDB" id="A0A7D6VXM3"/>
<protein>
    <recommendedName>
        <fullName evidence="8">AlgX/AlgJ SGNH hydrolase-like domain-containing protein</fullName>
    </recommendedName>
</protein>
<evidence type="ECO:0000313" key="9">
    <source>
        <dbReference type="EMBL" id="QLY81752.1"/>
    </source>
</evidence>
<evidence type="ECO:0000256" key="1">
    <source>
        <dbReference type="ARBA" id="ARBA00004418"/>
    </source>
</evidence>
<dbReference type="GO" id="GO:0016740">
    <property type="term" value="F:transferase activity"/>
    <property type="evidence" value="ECO:0007669"/>
    <property type="project" value="UniProtKB-KW"/>
</dbReference>
<keyword evidence="4" id="KW-0732">Signal</keyword>
<evidence type="ECO:0000256" key="5">
    <source>
        <dbReference type="ARBA" id="ARBA00022764"/>
    </source>
</evidence>
<accession>A0A7D6VXM3</accession>
<evidence type="ECO:0000256" key="3">
    <source>
        <dbReference type="ARBA" id="ARBA00022679"/>
    </source>
</evidence>
<comment type="pathway">
    <text evidence="2">Glycan biosynthesis; alginate biosynthesis.</text>
</comment>
<keyword evidence="7" id="KW-1133">Transmembrane helix</keyword>
<feature type="transmembrane region" description="Helical" evidence="7">
    <location>
        <begin position="7"/>
        <end position="29"/>
    </location>
</feature>
<comment type="subcellular location">
    <subcellularLocation>
        <location evidence="1">Periplasm</location>
    </subcellularLocation>
</comment>
<evidence type="ECO:0000259" key="8">
    <source>
        <dbReference type="Pfam" id="PF16822"/>
    </source>
</evidence>
<dbReference type="RefSeq" id="WP_181603280.1">
    <property type="nucleotide sequence ID" value="NZ_CP059378.1"/>
</dbReference>
<evidence type="ECO:0000256" key="2">
    <source>
        <dbReference type="ARBA" id="ARBA00005182"/>
    </source>
</evidence>